<proteinExistence type="predicted"/>
<dbReference type="InterPro" id="IPR027417">
    <property type="entry name" value="P-loop_NTPase"/>
</dbReference>
<dbReference type="InterPro" id="IPR027785">
    <property type="entry name" value="UvrD-like_helicase_C"/>
</dbReference>
<dbReference type="RefSeq" id="WP_136909615.1">
    <property type="nucleotide sequence ID" value="NZ_SWJZ01000134.1"/>
</dbReference>
<organism evidence="4 5">
    <name type="scientific">Rhodobacter capsulatus</name>
    <name type="common">Rhodopseudomonas capsulata</name>
    <dbReference type="NCBI Taxonomy" id="1061"/>
    <lineage>
        <taxon>Bacteria</taxon>
        <taxon>Pseudomonadati</taxon>
        <taxon>Pseudomonadota</taxon>
        <taxon>Alphaproteobacteria</taxon>
        <taxon>Rhodobacterales</taxon>
        <taxon>Rhodobacter group</taxon>
        <taxon>Rhodobacter</taxon>
    </lineage>
</organism>
<dbReference type="SMART" id="SM00382">
    <property type="entry name" value="AAA"/>
    <property type="match status" value="1"/>
</dbReference>
<dbReference type="Proteomes" id="UP000310597">
    <property type="component" value="Unassembled WGS sequence"/>
</dbReference>
<keyword evidence="1" id="KW-0547">Nucleotide-binding</keyword>
<dbReference type="SUPFAM" id="SSF52540">
    <property type="entry name" value="P-loop containing nucleoside triphosphate hydrolases"/>
    <property type="match status" value="2"/>
</dbReference>
<dbReference type="InterPro" id="IPR050534">
    <property type="entry name" value="Coronavir_polyprotein_1ab"/>
</dbReference>
<evidence type="ECO:0000313" key="5">
    <source>
        <dbReference type="Proteomes" id="UP000310597"/>
    </source>
</evidence>
<feature type="domain" description="AAA+ ATPase" evidence="3">
    <location>
        <begin position="624"/>
        <end position="767"/>
    </location>
</feature>
<dbReference type="Pfam" id="PF13604">
    <property type="entry name" value="AAA_30"/>
    <property type="match status" value="1"/>
</dbReference>
<dbReference type="OrthoDB" id="1826980at2"/>
<dbReference type="AlphaFoldDB" id="A0A4U1JN31"/>
<dbReference type="PANTHER" id="PTHR43788:SF6">
    <property type="entry name" value="DNA HELICASE B"/>
    <property type="match status" value="1"/>
</dbReference>
<evidence type="ECO:0000256" key="1">
    <source>
        <dbReference type="ARBA" id="ARBA00022741"/>
    </source>
</evidence>
<dbReference type="GO" id="GO:0005524">
    <property type="term" value="F:ATP binding"/>
    <property type="evidence" value="ECO:0007669"/>
    <property type="project" value="UniProtKB-KW"/>
</dbReference>
<evidence type="ECO:0000259" key="3">
    <source>
        <dbReference type="SMART" id="SM00382"/>
    </source>
</evidence>
<dbReference type="Gene3D" id="3.40.50.300">
    <property type="entry name" value="P-loop containing nucleotide triphosphate hydrolases"/>
    <property type="match status" value="2"/>
</dbReference>
<gene>
    <name evidence="4" type="ORF">FBT96_19540</name>
</gene>
<evidence type="ECO:0000256" key="2">
    <source>
        <dbReference type="ARBA" id="ARBA00022840"/>
    </source>
</evidence>
<dbReference type="InterPro" id="IPR003593">
    <property type="entry name" value="AAA+_ATPase"/>
</dbReference>
<accession>A0A4U1JN31</accession>
<dbReference type="PANTHER" id="PTHR43788">
    <property type="entry name" value="DNA2/NAM7 HELICASE FAMILY MEMBER"/>
    <property type="match status" value="1"/>
</dbReference>
<keyword evidence="2" id="KW-0067">ATP-binding</keyword>
<name>A0A4U1JN31_RHOCA</name>
<reference evidence="4 5" key="1">
    <citation type="submission" date="2019-04" db="EMBL/GenBank/DDBJ databases">
        <title>Draft Whole-Genome sequence of the purple photosynthetic bacterium Rhodobacter capsulatus SP108 with an indigenous class A beta-lactamase.</title>
        <authorList>
            <person name="Robertson S."/>
            <person name="Meyer T.E."/>
            <person name="Kyndt J.A."/>
        </authorList>
    </citation>
    <scope>NUCLEOTIDE SEQUENCE [LARGE SCALE GENOMIC DNA]</scope>
    <source>
        <strain evidence="4 5">SP108</strain>
    </source>
</reference>
<sequence length="1239" mass="136996">MSQAAIRHVSVRVPWHDSKWNGRVCTDPKGNSACLAVRRTAQNRDDEFETHAAGDSFANLDQMPPCLAERATFLSPEAFIYKSKLDYSNYSKDHEHILTAQVHVPAYGGVLTPFKWMLREHAWQLSKDLGLDAEVSREPQEGKAPKLIVDTPWVQECDNQRSLLEGFNSLLEDGESLVFFYARQTPMAESQARQIVAVARLSATGKVDEYPYEGGKAAGRIRSMVWERPFQHSLRPDPQNPGFWTGGVVLPYHELIEAAAKTDNLDLSEFVAEVPSEGYEQFLYASEHVTHGSAITALLAVRAAIDAASKVLTGPWANYLSWIDSELSRLWTMQGSAPGLGSALSCFDQTFNGTLFALALASELKEGEDPWPVVEAIFDGGRISPAGAPKISSMQSKRFKRLREKEPDRYDMMRLLSCFELTKQQAQEAFERPNALAVLANPYLIFEDTRLSSNPVSLTTIDRGLFPSQKSAATPALPRECEIDLDEPDQPLRLRAIVIEALEQAALQGHTLLSAEILSTAVAKLPLSRTVTIDGPTLDLCREEFEGAICVLDYEGTLFAQLGRYDKARDVIASHVQARLKAGTTASVDWPSLVTAKFGDPVAGDEDEQAAQNEKVLALEILERSKIAVLTGPAGTGKTTLLKIFLDQEKVVGRDILLLAPTGKARVRLGQQTGRPEQARTLAQFLHEFGRYDGETARYLVRTDGATADVTTCIVDESSMLTEDQLASLCSALPKAARLILVGDPQQLPPIGAGRPFVDIINHLDAHEGVGLARLTVSRRQSEGGLVPALSLPDVQLANLFSGKPLPPGEDAVISAGQTPADSTRLKFRSWDTPGDLRETIIDVLAKELGSTGDDLERQVELSLGGTGSGDFIYFNEGCGEKAEAWQILSAHRNMASGSAEINRLIKQTVRAERLASAQRWGRGWRMIPPRGADQITYGDKVMCLRNHSRKRWNIEAGQRAGYLANGEVGIVNGDAGKHKLYWTKVEFASQSGESFSFKPGDFSEEGSPYLELAYAVTVHKAQGSEFGAVILVLPRSSNLLTREMLYTALTRQRNRVWILHQGAFSHYSKLRSEFFSETARRSTNLFGAPDMRHLSVQDISGIRWGWLAAKLIHATRRGDLVSSKSEILIADTLYALEQAGKIRYSFEKPLTDGAGAYRLPDFTIEHKQDTWYWEHCGMMDKADYVKRWGEKLSWYAERGISVWNKSNPSGRLIVTEETKDSGFDSKTIHNLAEHLFGM</sequence>
<protein>
    <recommendedName>
        <fullName evidence="3">AAA+ ATPase domain-containing protein</fullName>
    </recommendedName>
</protein>
<dbReference type="GO" id="GO:0003678">
    <property type="term" value="F:DNA helicase activity"/>
    <property type="evidence" value="ECO:0007669"/>
    <property type="project" value="UniProtKB-ARBA"/>
</dbReference>
<comment type="caution">
    <text evidence="4">The sequence shown here is derived from an EMBL/GenBank/DDBJ whole genome shotgun (WGS) entry which is preliminary data.</text>
</comment>
<evidence type="ECO:0000313" key="4">
    <source>
        <dbReference type="EMBL" id="TKD13453.1"/>
    </source>
</evidence>
<dbReference type="CDD" id="cd17933">
    <property type="entry name" value="DEXSc_RecD-like"/>
    <property type="match status" value="1"/>
</dbReference>
<dbReference type="CDD" id="cd18809">
    <property type="entry name" value="SF1_C_RecD"/>
    <property type="match status" value="1"/>
</dbReference>
<dbReference type="Pfam" id="PF13538">
    <property type="entry name" value="UvrD_C_2"/>
    <property type="match status" value="1"/>
</dbReference>
<dbReference type="EMBL" id="SWJZ01000134">
    <property type="protein sequence ID" value="TKD13453.1"/>
    <property type="molecule type" value="Genomic_DNA"/>
</dbReference>